<sequence length="187" mass="20861">MSGERLTTLALLLLVLGLAYYLYLDEPDAPLSASPSQELPIFSGEQLRNTSYDSMGVRNYQITAQNLAHYASSGDTEFQQPTLSIFHDGATEEWRVSAKRAVLDDAQQLTLYDNVQMQNLLPDAGFTTMVTEVLVIDLTTRDFHADQPVMLIGPLFETRAQAMKGNLRANHATLYDNVQGRYEVDTP</sequence>
<dbReference type="PANTHER" id="PTHR37481:SF1">
    <property type="entry name" value="LIPOPOLYSACCHARIDE EXPORT SYSTEM PROTEIN LPTC"/>
    <property type="match status" value="1"/>
</dbReference>
<keyword evidence="4 6" id="KW-1133">Transmembrane helix</keyword>
<comment type="subcellular location">
    <subcellularLocation>
        <location evidence="6">Cell inner membrane</location>
        <topology evidence="6">Single-pass membrane protein</topology>
    </subcellularLocation>
</comment>
<evidence type="ECO:0000256" key="1">
    <source>
        <dbReference type="ARBA" id="ARBA00022475"/>
    </source>
</evidence>
<accession>A0A7X8TP80</accession>
<keyword evidence="5 6" id="KW-0472">Membrane</keyword>
<dbReference type="Gene3D" id="2.60.450.10">
    <property type="entry name" value="Lipopolysaccharide (LPS) transport protein A like domain"/>
    <property type="match status" value="1"/>
</dbReference>
<evidence type="ECO:0000256" key="2">
    <source>
        <dbReference type="ARBA" id="ARBA00022519"/>
    </source>
</evidence>
<keyword evidence="9" id="KW-1185">Reference proteome</keyword>
<comment type="similarity">
    <text evidence="6 7">Belongs to the LptC family.</text>
</comment>
<protein>
    <recommendedName>
        <fullName evidence="6 7">Lipopolysaccharide export system protein LptC</fullName>
    </recommendedName>
</protein>
<dbReference type="EMBL" id="JABAIK010000004">
    <property type="protein sequence ID" value="NLS12402.1"/>
    <property type="molecule type" value="Genomic_DNA"/>
</dbReference>
<dbReference type="AlphaFoldDB" id="A0A7X8TP80"/>
<dbReference type="Proteomes" id="UP000535589">
    <property type="component" value="Unassembled WGS sequence"/>
</dbReference>
<dbReference type="GO" id="GO:0043165">
    <property type="term" value="P:Gram-negative-bacterium-type cell outer membrane assembly"/>
    <property type="evidence" value="ECO:0007669"/>
    <property type="project" value="UniProtKB-UniRule"/>
</dbReference>
<organism evidence="8 9">
    <name type="scientific">Vibrio agarilyticus</name>
    <dbReference type="NCBI Taxonomy" id="2726741"/>
    <lineage>
        <taxon>Bacteria</taxon>
        <taxon>Pseudomonadati</taxon>
        <taxon>Pseudomonadota</taxon>
        <taxon>Gammaproteobacteria</taxon>
        <taxon>Vibrionales</taxon>
        <taxon>Vibrionaceae</taxon>
        <taxon>Vibrio</taxon>
    </lineage>
</organism>
<evidence type="ECO:0000256" key="3">
    <source>
        <dbReference type="ARBA" id="ARBA00022692"/>
    </source>
</evidence>
<evidence type="ECO:0000256" key="4">
    <source>
        <dbReference type="ARBA" id="ARBA00022989"/>
    </source>
</evidence>
<dbReference type="Pfam" id="PF06835">
    <property type="entry name" value="LptC"/>
    <property type="match status" value="1"/>
</dbReference>
<dbReference type="GO" id="GO:0030288">
    <property type="term" value="C:outer membrane-bounded periplasmic space"/>
    <property type="evidence" value="ECO:0007669"/>
    <property type="project" value="TreeGrafter"/>
</dbReference>
<comment type="caution">
    <text evidence="8">The sequence shown here is derived from an EMBL/GenBank/DDBJ whole genome shotgun (WGS) entry which is preliminary data.</text>
</comment>
<dbReference type="PIRSF" id="PIRSF028513">
    <property type="entry name" value="LptC"/>
    <property type="match status" value="1"/>
</dbReference>
<evidence type="ECO:0000256" key="5">
    <source>
        <dbReference type="ARBA" id="ARBA00023136"/>
    </source>
</evidence>
<dbReference type="RefSeq" id="WP_168835505.1">
    <property type="nucleotide sequence ID" value="NZ_JABAIK010000004.1"/>
</dbReference>
<comment type="function">
    <text evidence="7">Required for the translocation of lipopolysaccharide (LPS) from the inner membrane to the outer membrane.</text>
</comment>
<comment type="subunit">
    <text evidence="6">Component of the lipopolysaccharide transport and assembly complex. Interacts with LptA and the LptBFG transporter complex.</text>
</comment>
<keyword evidence="3 6" id="KW-0812">Transmembrane</keyword>
<reference evidence="8 9" key="1">
    <citation type="submission" date="2020-04" db="EMBL/GenBank/DDBJ databases">
        <title>Vibrio sp. SM6, a novel species isolated from seawater.</title>
        <authorList>
            <person name="Wang X."/>
        </authorList>
    </citation>
    <scope>NUCLEOTIDE SEQUENCE [LARGE SCALE GENOMIC DNA]</scope>
    <source>
        <strain evidence="8 9">SM6</strain>
    </source>
</reference>
<gene>
    <name evidence="6 8" type="primary">lptC</name>
    <name evidence="8" type="ORF">HGP28_05755</name>
</gene>
<evidence type="ECO:0000256" key="6">
    <source>
        <dbReference type="HAMAP-Rule" id="MF_01915"/>
    </source>
</evidence>
<dbReference type="GO" id="GO:0017089">
    <property type="term" value="F:glycolipid transfer activity"/>
    <property type="evidence" value="ECO:0007669"/>
    <property type="project" value="TreeGrafter"/>
</dbReference>
<proteinExistence type="inferred from homology"/>
<keyword evidence="2 6" id="KW-0997">Cell inner membrane</keyword>
<dbReference type="GO" id="GO:0015221">
    <property type="term" value="F:lipopolysaccharide transmembrane transporter activity"/>
    <property type="evidence" value="ECO:0007669"/>
    <property type="project" value="InterPro"/>
</dbReference>
<dbReference type="InterPro" id="IPR026265">
    <property type="entry name" value="LptC"/>
</dbReference>
<dbReference type="InterPro" id="IPR052363">
    <property type="entry name" value="LPS_export_LptC"/>
</dbReference>
<evidence type="ECO:0000313" key="9">
    <source>
        <dbReference type="Proteomes" id="UP000535589"/>
    </source>
</evidence>
<evidence type="ECO:0000256" key="7">
    <source>
        <dbReference type="PIRNR" id="PIRNR028513"/>
    </source>
</evidence>
<name>A0A7X8TP80_9VIBR</name>
<dbReference type="NCBIfam" id="TIGR04409">
    <property type="entry name" value="LptC_YrbK"/>
    <property type="match status" value="1"/>
</dbReference>
<dbReference type="HAMAP" id="MF_01915">
    <property type="entry name" value="LPS_assembly_LptC"/>
    <property type="match status" value="1"/>
</dbReference>
<evidence type="ECO:0000313" key="8">
    <source>
        <dbReference type="EMBL" id="NLS12402.1"/>
    </source>
</evidence>
<dbReference type="InterPro" id="IPR010664">
    <property type="entry name" value="LipoPS_assembly_LptC-rel"/>
</dbReference>
<keyword evidence="1 6" id="KW-1003">Cell membrane</keyword>
<dbReference type="GO" id="GO:0005886">
    <property type="term" value="C:plasma membrane"/>
    <property type="evidence" value="ECO:0007669"/>
    <property type="project" value="UniProtKB-SubCell"/>
</dbReference>
<dbReference type="PANTHER" id="PTHR37481">
    <property type="entry name" value="LIPOPOLYSACCHARIDE EXPORT SYSTEM PROTEIN LPTC"/>
    <property type="match status" value="1"/>
</dbReference>
<comment type="function">
    <text evidence="6">Involved in the assembly of lipopolysaccharide (LPS). Required for the translocation of LPS from the inner membrane to the outer membrane. Facilitates the transfer of LPS from the inner membrane to the periplasmic protein LptA. Could be a docking site for LptA.</text>
</comment>